<feature type="transmembrane region" description="Helical" evidence="8">
    <location>
        <begin position="1728"/>
        <end position="1750"/>
    </location>
</feature>
<evidence type="ECO:0000313" key="10">
    <source>
        <dbReference type="Proteomes" id="UP000785679"/>
    </source>
</evidence>
<dbReference type="InterPro" id="IPR011050">
    <property type="entry name" value="Pectin_lyase_fold/virulence"/>
</dbReference>
<organism evidence="9 10">
    <name type="scientific">Halteria grandinella</name>
    <dbReference type="NCBI Taxonomy" id="5974"/>
    <lineage>
        <taxon>Eukaryota</taxon>
        <taxon>Sar</taxon>
        <taxon>Alveolata</taxon>
        <taxon>Ciliophora</taxon>
        <taxon>Intramacronucleata</taxon>
        <taxon>Spirotrichea</taxon>
        <taxon>Stichotrichia</taxon>
        <taxon>Sporadotrichida</taxon>
        <taxon>Halteriidae</taxon>
        <taxon>Halteria</taxon>
    </lineage>
</organism>
<gene>
    <name evidence="9" type="ORF">FGO68_gene8850</name>
</gene>
<dbReference type="InterPro" id="IPR003368">
    <property type="entry name" value="POMP_repeat"/>
</dbReference>
<evidence type="ECO:0000256" key="3">
    <source>
        <dbReference type="ARBA" id="ARBA00004613"/>
    </source>
</evidence>
<feature type="transmembrane region" description="Helical" evidence="8">
    <location>
        <begin position="1800"/>
        <end position="1820"/>
    </location>
</feature>
<keyword evidence="7" id="KW-0998">Cell outer membrane</keyword>
<evidence type="ECO:0000256" key="5">
    <source>
        <dbReference type="ARBA" id="ARBA00022729"/>
    </source>
</evidence>
<keyword evidence="5" id="KW-0732">Signal</keyword>
<proteinExistence type="predicted"/>
<dbReference type="Proteomes" id="UP000785679">
    <property type="component" value="Unassembled WGS sequence"/>
</dbReference>
<feature type="transmembrane region" description="Helical" evidence="8">
    <location>
        <begin position="1696"/>
        <end position="1716"/>
    </location>
</feature>
<dbReference type="PANTHER" id="PTHR11319">
    <property type="entry name" value="G PROTEIN-COUPLED RECEPTOR-RELATED"/>
    <property type="match status" value="1"/>
</dbReference>
<dbReference type="OrthoDB" id="10035969at2759"/>
<dbReference type="NCBIfam" id="TIGR01376">
    <property type="entry name" value="POMP_repeat"/>
    <property type="match status" value="1"/>
</dbReference>
<evidence type="ECO:0000313" key="9">
    <source>
        <dbReference type="EMBL" id="TNV88029.1"/>
    </source>
</evidence>
<feature type="transmembrane region" description="Helical" evidence="8">
    <location>
        <begin position="1879"/>
        <end position="1899"/>
    </location>
</feature>
<keyword evidence="8" id="KW-1133">Transmembrane helix</keyword>
<evidence type="ECO:0008006" key="11">
    <source>
        <dbReference type="Google" id="ProtNLM"/>
    </source>
</evidence>
<keyword evidence="10" id="KW-1185">Reference proteome</keyword>
<sequence>MNSLVALPLATGDYQPLPYTLTFLNSSFHRFSGCGSIISNQQVLDFALYPSTARDQWSNYSQYAYQRQKAANKYLSLRYQAKQPWIQYDGFVSSITRYQEEAFERIITIKGCNFSDMNYLKQSHLEGEPTRLSLQFPRVSNESMRDQGFVLNIADRMNLTYFSIEGNTFSDTHMSYPCIQDLNDTKAGYEHLQNSLGKFEYYVQMNHMISIYYVSYSLVIINDNLFKNLSMSGPVIHLEDMYGKYHTPFVIARNIFTIIHSYLNSNAITIMREFSPDYDNYNMVDCTPDWVGCFLSIWDSNSPKIYSNGLAGTILVLNNTFSQICGCPQVDASVLLVATRQVRESYDEPLGVERSHSDYLGHWYVGAYFAPSYYEEENLYFVDRRIEHLALGSLSFHKMAANISGNVYTNISMGVERVRSALTYKGTLLSFMNLGQAQVNFETYNNIGAFTVANSNRILNMIRNVKSSSLEYAPSDTGYEPWITQFKSNTLIFFQSGAIFILGQGNNFDNIWLFDRYQALSSGQMKQGILLYVEVLGHKLRIGNKNGAPNVVRNILGFLNDKNLNEGYFLYQVDQSIGQNIVYYGAGAPLFQLINEENIYKEVEITNLLIENVYFAGDLDSQYNSNSRLAALFSTDLALYQQQQFILQSCIIDGIIVRNAQFDGTPKYMDIHAIYVSLNNITFDGIARNSYPGAHPNIKAIVDAQRVIRNQNAINALIKVYVYNDDEVILKQASITNLAFSNVDAINGALPLFDFDVTHITKANVNCTINLSQITLTTSAQPTNLNQSMIPAAALFRVSSQKSVNLHINLKEIYTQKILSKYGLFAISNSIPSVTISDSQFIDMRGVLANIQYSPPSSLKCLNLTNVTIVGNKLASYDTLNLIKLNEVGIKGFAQPSLFKLIQIDLFICTECLISDHHFARLGGFIDLSQKSNLVIVNSKINDLSSYQAGAISINGESSLIIRNSIIQRLKAISQGVFEVNVESYVQIEKSKFLNCQAIQNGIFRIAGDSYFTIQASEFLLNQAQFKNSIGQIILLGKSSSISNCIFDQNQAFFSETASSAFQLGKLIEFMSLYETLIIQNSQFFDNLALQSTSNLYFFDATDVVMSRNQFGNKITQTQNCESSVIGNFIQAIGSTKLKITKSSFSNGCAGNGGAIYIQGEAQVKIANCQFSRNRAIKQGGAIFADSFQLIDISDSSEFTDNQGIMYGGDALYIYNSQNGHVKISDVVIKTLGGVSNFIFISDLKSLSIKRVTSSIENKYRSFSTKSSGFYFKNIQSLNISQSTFKNLQGQGTSSDGGGGMIVEYTEDIQTDPVLISDSIFANCSSLSNGGALTLIDAKNSIIERTLFERNTAELSGGALFYGCNSTLELAFPCSLNISDSQFTHNLAGQEGGAIKWNYYEPQLINVKFDSNLAKIYGNDIASVAQKLVQINSDQMDSIRYVDIDNQSKRILVNKINTVSSGGSASFYFGLIDKYGKFLKSDSKSKLFISQHLKTIQSLFRTVKLDHVTLAYTPVIETDTQFTADKGFFNISKLVLVAEPNTTQKLSIATDGIDINIPDNWKSSVEIVLEVKVSECQVGEQMLSNGKCKECEEGYYLIEKPNEPGLCKTCKSDVSVCKGGSQIYPLPGYWRSTNETDNFIQCLNPESCIGYRQGLYEVQIESCAEGYQGVLCASCEMGYSLNQGNRKCLKCPSKTANGFILAAFIGVIITFVVILVRSNLKNSGKEKNYLPVFFRILVNHFQIITLVGSFDFNWPEEFVSFFKGIQPISEAQSQIVSIDCYIDTHDANESGAKPYYFKSIFLSVLPVALIVASIFVWTLINNLNYFFNMRKEPQLTPQDNKEKKKGSLQAVDESQIINSECEDYGPEDTPGGNITKRGAIKVSISGEIISTIIVILFLVHPTITREMFNIFNCKTIEGINRLYIDLDVVCYQGMHSVASLGIALPSIIIYSAGIPLIGLFVIFKNRYQLQRTIGNFFISIFNDCYQCDRDTDFFTMAIDRAMQAIGKFSLFIERWPQSSFRYSQFKMAKQSKPSFLLYSLHQ</sequence>
<protein>
    <recommendedName>
        <fullName evidence="11">Transmembrane protein</fullName>
    </recommendedName>
</protein>
<feature type="transmembrane region" description="Helical" evidence="8">
    <location>
        <begin position="1942"/>
        <end position="1963"/>
    </location>
</feature>
<evidence type="ECO:0000256" key="1">
    <source>
        <dbReference type="ARBA" id="ARBA00004196"/>
    </source>
</evidence>
<dbReference type="InterPro" id="IPR009030">
    <property type="entry name" value="Growth_fac_rcpt_cys_sf"/>
</dbReference>
<keyword evidence="8" id="KW-0812">Transmembrane</keyword>
<dbReference type="EMBL" id="RRYP01000088">
    <property type="protein sequence ID" value="TNV88029.1"/>
    <property type="molecule type" value="Genomic_DNA"/>
</dbReference>
<evidence type="ECO:0000256" key="4">
    <source>
        <dbReference type="ARBA" id="ARBA00022525"/>
    </source>
</evidence>
<dbReference type="PANTHER" id="PTHR11319:SF35">
    <property type="entry name" value="OUTER MEMBRANE PROTEIN PMPC-RELATED"/>
    <property type="match status" value="1"/>
</dbReference>
<keyword evidence="6 8" id="KW-0472">Membrane</keyword>
<accession>A0A8J8P8S6</accession>
<dbReference type="SUPFAM" id="SSF51126">
    <property type="entry name" value="Pectin lyase-like"/>
    <property type="match status" value="2"/>
</dbReference>
<comment type="subcellular location">
    <subcellularLocation>
        <location evidence="1">Cell envelope</location>
    </subcellularLocation>
    <subcellularLocation>
        <location evidence="2">Cell outer membrane</location>
    </subcellularLocation>
    <subcellularLocation>
        <location evidence="3">Secreted</location>
    </subcellularLocation>
</comment>
<name>A0A8J8P8S6_HALGN</name>
<evidence type="ECO:0000256" key="6">
    <source>
        <dbReference type="ARBA" id="ARBA00023136"/>
    </source>
</evidence>
<dbReference type="SUPFAM" id="SSF57184">
    <property type="entry name" value="Growth factor receptor domain"/>
    <property type="match status" value="1"/>
</dbReference>
<evidence type="ECO:0000256" key="8">
    <source>
        <dbReference type="SAM" id="Phobius"/>
    </source>
</evidence>
<evidence type="ECO:0000256" key="2">
    <source>
        <dbReference type="ARBA" id="ARBA00004442"/>
    </source>
</evidence>
<reference evidence="9" key="1">
    <citation type="submission" date="2019-06" db="EMBL/GenBank/DDBJ databases">
        <authorList>
            <person name="Zheng W."/>
        </authorList>
    </citation>
    <scope>NUCLEOTIDE SEQUENCE</scope>
    <source>
        <strain evidence="9">QDHG01</strain>
    </source>
</reference>
<comment type="caution">
    <text evidence="9">The sequence shown here is derived from an EMBL/GenBank/DDBJ whole genome shotgun (WGS) entry which is preliminary data.</text>
</comment>
<dbReference type="GO" id="GO:0005576">
    <property type="term" value="C:extracellular region"/>
    <property type="evidence" value="ECO:0007669"/>
    <property type="project" value="UniProtKB-SubCell"/>
</dbReference>
<keyword evidence="4" id="KW-0964">Secreted</keyword>
<evidence type="ECO:0000256" key="7">
    <source>
        <dbReference type="ARBA" id="ARBA00023237"/>
    </source>
</evidence>